<proteinExistence type="predicted"/>
<name>A0AAN8DH82_CHAGU</name>
<dbReference type="AlphaFoldDB" id="A0AAN8DH82"/>
<evidence type="ECO:0000313" key="3">
    <source>
        <dbReference type="Proteomes" id="UP001331515"/>
    </source>
</evidence>
<evidence type="ECO:0000256" key="1">
    <source>
        <dbReference type="SAM" id="MobiDB-lite"/>
    </source>
</evidence>
<sequence length="106" mass="11864">MVELKSLHQPTEERLMTERGVGQKQLFARRRKGSILPVSSDCNIKREQEKGGGMAWRETAMQKKGKPGLTGMSSARLSILSQSEKKQSDSNPALLNHTFSFLMKDS</sequence>
<gene>
    <name evidence="2" type="ORF">CgunFtcFv8_019108</name>
</gene>
<comment type="caution">
    <text evidence="2">The sequence shown here is derived from an EMBL/GenBank/DDBJ whole genome shotgun (WGS) entry which is preliminary data.</text>
</comment>
<keyword evidence="3" id="KW-1185">Reference proteome</keyword>
<protein>
    <submittedName>
        <fullName evidence="2">Uncharacterized protein</fullName>
    </submittedName>
</protein>
<reference evidence="2 3" key="1">
    <citation type="journal article" date="2023" name="Mol. Biol. Evol.">
        <title>Genomics of Secondarily Temperate Adaptation in the Only Non-Antarctic Icefish.</title>
        <authorList>
            <person name="Rivera-Colon A.G."/>
            <person name="Rayamajhi N."/>
            <person name="Minhas B.F."/>
            <person name="Madrigal G."/>
            <person name="Bilyk K.T."/>
            <person name="Yoon V."/>
            <person name="Hune M."/>
            <person name="Gregory S."/>
            <person name="Cheng C.H.C."/>
            <person name="Catchen J.M."/>
        </authorList>
    </citation>
    <scope>NUCLEOTIDE SEQUENCE [LARGE SCALE GENOMIC DNA]</scope>
    <source>
        <tissue evidence="2">White muscle</tissue>
    </source>
</reference>
<evidence type="ECO:0000313" key="2">
    <source>
        <dbReference type="EMBL" id="KAK5921775.1"/>
    </source>
</evidence>
<dbReference type="EMBL" id="JAURVH010001522">
    <property type="protein sequence ID" value="KAK5921775.1"/>
    <property type="molecule type" value="Genomic_DNA"/>
</dbReference>
<accession>A0AAN8DH82</accession>
<dbReference type="Proteomes" id="UP001331515">
    <property type="component" value="Unassembled WGS sequence"/>
</dbReference>
<feature type="region of interest" description="Disordered" evidence="1">
    <location>
        <begin position="1"/>
        <end position="20"/>
    </location>
</feature>
<organism evidence="2 3">
    <name type="scientific">Champsocephalus gunnari</name>
    <name type="common">Mackerel icefish</name>
    <dbReference type="NCBI Taxonomy" id="52237"/>
    <lineage>
        <taxon>Eukaryota</taxon>
        <taxon>Metazoa</taxon>
        <taxon>Chordata</taxon>
        <taxon>Craniata</taxon>
        <taxon>Vertebrata</taxon>
        <taxon>Euteleostomi</taxon>
        <taxon>Actinopterygii</taxon>
        <taxon>Neopterygii</taxon>
        <taxon>Teleostei</taxon>
        <taxon>Neoteleostei</taxon>
        <taxon>Acanthomorphata</taxon>
        <taxon>Eupercaria</taxon>
        <taxon>Perciformes</taxon>
        <taxon>Notothenioidei</taxon>
        <taxon>Channichthyidae</taxon>
        <taxon>Champsocephalus</taxon>
    </lineage>
</organism>